<dbReference type="SMART" id="SM00387">
    <property type="entry name" value="HATPase_c"/>
    <property type="match status" value="1"/>
</dbReference>
<feature type="transmembrane region" description="Helical" evidence="8">
    <location>
        <begin position="185"/>
        <end position="207"/>
    </location>
</feature>
<dbReference type="Pfam" id="PF07695">
    <property type="entry name" value="7TMR-DISM_7TM"/>
    <property type="match status" value="1"/>
</dbReference>
<protein>
    <recommendedName>
        <fullName evidence="2">histidine kinase</fullName>
        <ecNumber evidence="2">2.7.13.3</ecNumber>
    </recommendedName>
</protein>
<evidence type="ECO:0000256" key="2">
    <source>
        <dbReference type="ARBA" id="ARBA00012438"/>
    </source>
</evidence>
<dbReference type="GO" id="GO:0005886">
    <property type="term" value="C:plasma membrane"/>
    <property type="evidence" value="ECO:0007669"/>
    <property type="project" value="UniProtKB-ARBA"/>
</dbReference>
<keyword evidence="7" id="KW-0175">Coiled coil</keyword>
<dbReference type="PROSITE" id="PS50112">
    <property type="entry name" value="PAS"/>
    <property type="match status" value="1"/>
</dbReference>
<dbReference type="Pfam" id="PF00072">
    <property type="entry name" value="Response_reg"/>
    <property type="match status" value="1"/>
</dbReference>
<dbReference type="InterPro" id="IPR003661">
    <property type="entry name" value="HisK_dim/P_dom"/>
</dbReference>
<evidence type="ECO:0000256" key="1">
    <source>
        <dbReference type="ARBA" id="ARBA00000085"/>
    </source>
</evidence>
<dbReference type="PRINTS" id="PR00344">
    <property type="entry name" value="BCTRLSENSOR"/>
</dbReference>
<dbReference type="PANTHER" id="PTHR43047:SF72">
    <property type="entry name" value="OSMOSENSING HISTIDINE PROTEIN KINASE SLN1"/>
    <property type="match status" value="1"/>
</dbReference>
<keyword evidence="8" id="KW-0472">Membrane</keyword>
<dbReference type="SUPFAM" id="SSF55785">
    <property type="entry name" value="PYP-like sensor domain (PAS domain)"/>
    <property type="match status" value="1"/>
</dbReference>
<evidence type="ECO:0000256" key="4">
    <source>
        <dbReference type="ARBA" id="ARBA00022679"/>
    </source>
</evidence>
<keyword evidence="14" id="KW-1185">Reference proteome</keyword>
<feature type="transmembrane region" description="Helical" evidence="8">
    <location>
        <begin position="282"/>
        <end position="300"/>
    </location>
</feature>
<proteinExistence type="predicted"/>
<dbReference type="Pfam" id="PF02518">
    <property type="entry name" value="HATPase_c"/>
    <property type="match status" value="1"/>
</dbReference>
<dbReference type="SUPFAM" id="SSF47384">
    <property type="entry name" value="Homodimeric domain of signal transducing histidine kinase"/>
    <property type="match status" value="1"/>
</dbReference>
<keyword evidence="5" id="KW-0418">Kinase</keyword>
<dbReference type="InterPro" id="IPR011622">
    <property type="entry name" value="7TMR_DISM_rcpt_extracell_dom2"/>
</dbReference>
<feature type="transmembrane region" description="Helical" evidence="8">
    <location>
        <begin position="214"/>
        <end position="230"/>
    </location>
</feature>
<dbReference type="CDD" id="cd16922">
    <property type="entry name" value="HATPase_EvgS-ArcB-TorS-like"/>
    <property type="match status" value="1"/>
</dbReference>
<reference evidence="14" key="1">
    <citation type="submission" date="2016-07" db="EMBL/GenBank/DDBJ databases">
        <authorList>
            <person name="Florea S."/>
            <person name="Webb J.S."/>
            <person name="Jaromczyk J."/>
            <person name="Schardl C.L."/>
        </authorList>
    </citation>
    <scope>NUCLEOTIDE SEQUENCE [LARGE SCALE GENOMIC DNA]</scope>
    <source>
        <strain evidence="14">KCTC 42131</strain>
    </source>
</reference>
<dbReference type="SMART" id="SM00091">
    <property type="entry name" value="PAS"/>
    <property type="match status" value="1"/>
</dbReference>
<feature type="coiled-coil region" evidence="7">
    <location>
        <begin position="811"/>
        <end position="841"/>
    </location>
</feature>
<dbReference type="STRING" id="1524254.PHACT_07780"/>
<keyword evidence="9" id="KW-0732">Signal</keyword>
<evidence type="ECO:0000256" key="7">
    <source>
        <dbReference type="SAM" id="Coils"/>
    </source>
</evidence>
<evidence type="ECO:0000256" key="9">
    <source>
        <dbReference type="SAM" id="SignalP"/>
    </source>
</evidence>
<evidence type="ECO:0000259" key="10">
    <source>
        <dbReference type="PROSITE" id="PS50109"/>
    </source>
</evidence>
<dbReference type="Proteomes" id="UP000175669">
    <property type="component" value="Unassembled WGS sequence"/>
</dbReference>
<dbReference type="FunFam" id="3.30.565.10:FF:000006">
    <property type="entry name" value="Sensor histidine kinase WalK"/>
    <property type="match status" value="1"/>
</dbReference>
<evidence type="ECO:0000256" key="5">
    <source>
        <dbReference type="ARBA" id="ARBA00022777"/>
    </source>
</evidence>
<evidence type="ECO:0000259" key="11">
    <source>
        <dbReference type="PROSITE" id="PS50110"/>
    </source>
</evidence>
<dbReference type="CDD" id="cd17574">
    <property type="entry name" value="REC_OmpR"/>
    <property type="match status" value="1"/>
</dbReference>
<evidence type="ECO:0000313" key="14">
    <source>
        <dbReference type="Proteomes" id="UP000175669"/>
    </source>
</evidence>
<sequence length="1141" mass="127675">MQKIGAALAVLLLSTLCLAQERDALLQLTPSTDHYQLTPYLHVLEDVQGRWGLQQAIAEFEATPTPALMRGIDNFGLSDSVYWIKADVQLQGESDGWLLEMSYPALDRIDLFYRDGSGELIQKTGGDTLPFSSRDLQYPTVVFSLDLSSDRVSSLYFRVASQGSVQFPMSIWQGDAFRNSQVRNLLGLGLYYGIMFAMVFYNLFILLSIRDRSYLYYILYVLGIIGYQMANDGLAHQFLWPEFPQFGTYSLTSSACLALVFGLLFCTSFLQVKQHSPLLHKGLLGLAVLTALAGVAPVLLDSYTLAAIATPALGIFVALVIMLTGSWIMLKGFRAARFFMLAWVVFLIATIEVSMQRYGLLGSNFLTENGMYIGTAMEMLLLSLALADRINTLTRDRELAVTRLLENNALTIQTLERADSMKNEFIANVSHELRTPLTGMVGLLDIVIPKVEGRIETKDMENLAMIRSSGWRLTSLVNDIVDISAINRDYLRLERKPVDINTIVNLVLAMCQPLVGNKDLTLKSEVPADLPLAFADEDRIQQIIFNLVSNAVKFTFSGSITVSAEVQGSTLLVSVRDTGMGIAKERQEAIFEAFEHEDSTIQREFGGSGLGLSIANKLLHLHGSHFDVDSAPGAGACFRFGLPLAGEADLATEQSSDTSRLLTLTPRPVLLPLAAPESHTSESPAVSTGKSILIVDDEAINLHVLQEYLKDHYRLLLAQDGFEALAILEQEQPELVLLDLMMPRMSGYELCRKIREIHSPGDLPVLILTAKNQVEDMVASLRAGANDYLSKPFLKDELLARIDKQLQLHDLILMRDENIRLQEQIRRYRDAELRLHASRQRLASMLDVGSDALLAVDEGGDIVFMNRLAATLLGGNNAELTGRPVEILAGNQDQHPFNFPFQQTYISEDTEAPRYFSCELLCCAEETGASESVKTLQACILPLDLEQEFYVIVLEQLTARPELAPVPVASGEPPQMPRLIEEVTRNTQRVQLLSELLLHISTDTLQQQSQLLDKLAALDVWMEDLARVVNLNVDQGELEFRQALVTLMQQCVDVWQRTTQRSVLDLAEQSRIWRVSIDNGRLRARSMERYLNLSKLPRNPRWREVSRTAYYLLGNLALRQDDKESLETSLQRMQDLLRNQR</sequence>
<feature type="transmembrane region" description="Helical" evidence="8">
    <location>
        <begin position="250"/>
        <end position="270"/>
    </location>
</feature>
<feature type="transmembrane region" description="Helical" evidence="8">
    <location>
        <begin position="337"/>
        <end position="358"/>
    </location>
</feature>
<dbReference type="SMART" id="SM00448">
    <property type="entry name" value="REC"/>
    <property type="match status" value="1"/>
</dbReference>
<organism evidence="13 14">
    <name type="scientific">Pseudohongiella acticola</name>
    <dbReference type="NCBI Taxonomy" id="1524254"/>
    <lineage>
        <taxon>Bacteria</taxon>
        <taxon>Pseudomonadati</taxon>
        <taxon>Pseudomonadota</taxon>
        <taxon>Gammaproteobacteria</taxon>
        <taxon>Pseudomonadales</taxon>
        <taxon>Pseudohongiellaceae</taxon>
        <taxon>Pseudohongiella</taxon>
    </lineage>
</organism>
<dbReference type="PROSITE" id="PS50109">
    <property type="entry name" value="HIS_KIN"/>
    <property type="match status" value="1"/>
</dbReference>
<dbReference type="InterPro" id="IPR005467">
    <property type="entry name" value="His_kinase_dom"/>
</dbReference>
<name>A0A1E8CKV7_9GAMM</name>
<dbReference type="Gene3D" id="2.60.40.2380">
    <property type="match status" value="1"/>
</dbReference>
<dbReference type="SMART" id="SM00388">
    <property type="entry name" value="HisKA"/>
    <property type="match status" value="1"/>
</dbReference>
<dbReference type="CDD" id="cd22890">
    <property type="entry name" value="ChiS-DBD"/>
    <property type="match status" value="1"/>
</dbReference>
<dbReference type="Gene3D" id="3.30.565.10">
    <property type="entry name" value="Histidine kinase-like ATPase, C-terminal domain"/>
    <property type="match status" value="1"/>
</dbReference>
<dbReference type="GO" id="GO:0009927">
    <property type="term" value="F:histidine phosphotransfer kinase activity"/>
    <property type="evidence" value="ECO:0007669"/>
    <property type="project" value="TreeGrafter"/>
</dbReference>
<feature type="signal peptide" evidence="9">
    <location>
        <begin position="1"/>
        <end position="19"/>
    </location>
</feature>
<dbReference type="InterPro" id="IPR000014">
    <property type="entry name" value="PAS"/>
</dbReference>
<dbReference type="InterPro" id="IPR001789">
    <property type="entry name" value="Sig_transdc_resp-reg_receiver"/>
</dbReference>
<evidence type="ECO:0000256" key="3">
    <source>
        <dbReference type="ARBA" id="ARBA00022553"/>
    </source>
</evidence>
<dbReference type="CDD" id="cd00082">
    <property type="entry name" value="HisKA"/>
    <property type="match status" value="1"/>
</dbReference>
<feature type="domain" description="PAS" evidence="12">
    <location>
        <begin position="838"/>
        <end position="883"/>
    </location>
</feature>
<comment type="caution">
    <text evidence="13">The sequence shown here is derived from an EMBL/GenBank/DDBJ whole genome shotgun (WGS) entry which is preliminary data.</text>
</comment>
<dbReference type="InterPro" id="IPR011623">
    <property type="entry name" value="7TMR_DISM_rcpt_extracell_dom1"/>
</dbReference>
<evidence type="ECO:0000256" key="6">
    <source>
        <dbReference type="PROSITE-ProRule" id="PRU00169"/>
    </source>
</evidence>
<dbReference type="SUPFAM" id="SSF52172">
    <property type="entry name" value="CheY-like"/>
    <property type="match status" value="1"/>
</dbReference>
<keyword evidence="4" id="KW-0808">Transferase</keyword>
<feature type="domain" description="Histidine kinase" evidence="10">
    <location>
        <begin position="428"/>
        <end position="646"/>
    </location>
</feature>
<dbReference type="InterPro" id="IPR035965">
    <property type="entry name" value="PAS-like_dom_sf"/>
</dbReference>
<dbReference type="Pfam" id="PF07696">
    <property type="entry name" value="7TMR-DISMED2"/>
    <property type="match status" value="1"/>
</dbReference>
<evidence type="ECO:0000313" key="13">
    <source>
        <dbReference type="EMBL" id="OFE13048.1"/>
    </source>
</evidence>
<comment type="catalytic activity">
    <reaction evidence="1">
        <text>ATP + protein L-histidine = ADP + protein N-phospho-L-histidine.</text>
        <dbReference type="EC" id="2.7.13.3"/>
    </reaction>
</comment>
<dbReference type="Gene3D" id="3.30.450.20">
    <property type="entry name" value="PAS domain"/>
    <property type="match status" value="1"/>
</dbReference>
<keyword evidence="3 6" id="KW-0597">Phosphoprotein</keyword>
<dbReference type="GO" id="GO:0000155">
    <property type="term" value="F:phosphorelay sensor kinase activity"/>
    <property type="evidence" value="ECO:0007669"/>
    <property type="project" value="InterPro"/>
</dbReference>
<gene>
    <name evidence="13" type="ORF">PHACT_07780</name>
</gene>
<dbReference type="PANTHER" id="PTHR43047">
    <property type="entry name" value="TWO-COMPONENT HISTIDINE PROTEIN KINASE"/>
    <property type="match status" value="1"/>
</dbReference>
<dbReference type="EC" id="2.7.13.3" evidence="2"/>
<dbReference type="InterPro" id="IPR004358">
    <property type="entry name" value="Sig_transdc_His_kin-like_C"/>
</dbReference>
<dbReference type="Pfam" id="PF00512">
    <property type="entry name" value="HisKA"/>
    <property type="match status" value="1"/>
</dbReference>
<dbReference type="AlphaFoldDB" id="A0A1E8CKV7"/>
<dbReference type="InterPro" id="IPR011006">
    <property type="entry name" value="CheY-like_superfamily"/>
</dbReference>
<dbReference type="InterPro" id="IPR036890">
    <property type="entry name" value="HATPase_C_sf"/>
</dbReference>
<dbReference type="EMBL" id="MASR01000001">
    <property type="protein sequence ID" value="OFE13048.1"/>
    <property type="molecule type" value="Genomic_DNA"/>
</dbReference>
<keyword evidence="8" id="KW-1133">Transmembrane helix</keyword>
<dbReference type="SUPFAM" id="SSF55874">
    <property type="entry name" value="ATPase domain of HSP90 chaperone/DNA topoisomerase II/histidine kinase"/>
    <property type="match status" value="1"/>
</dbReference>
<feature type="domain" description="Response regulatory" evidence="11">
    <location>
        <begin position="691"/>
        <end position="806"/>
    </location>
</feature>
<dbReference type="Gene3D" id="1.10.287.130">
    <property type="match status" value="1"/>
</dbReference>
<keyword evidence="8" id="KW-0812">Transmembrane</keyword>
<dbReference type="InterPro" id="IPR036097">
    <property type="entry name" value="HisK_dim/P_sf"/>
</dbReference>
<accession>A0A1E8CKV7</accession>
<feature type="modified residue" description="4-aspartylphosphate" evidence="6">
    <location>
        <position position="739"/>
    </location>
</feature>
<dbReference type="Gene3D" id="3.40.50.2300">
    <property type="match status" value="1"/>
</dbReference>
<evidence type="ECO:0000256" key="8">
    <source>
        <dbReference type="SAM" id="Phobius"/>
    </source>
</evidence>
<evidence type="ECO:0000259" key="12">
    <source>
        <dbReference type="PROSITE" id="PS50112"/>
    </source>
</evidence>
<dbReference type="InterPro" id="IPR003594">
    <property type="entry name" value="HATPase_dom"/>
</dbReference>
<feature type="transmembrane region" description="Helical" evidence="8">
    <location>
        <begin position="306"/>
        <end position="330"/>
    </location>
</feature>
<dbReference type="PROSITE" id="PS50110">
    <property type="entry name" value="RESPONSE_REGULATORY"/>
    <property type="match status" value="1"/>
</dbReference>
<feature type="chain" id="PRO_5009212168" description="histidine kinase" evidence="9">
    <location>
        <begin position="20"/>
        <end position="1141"/>
    </location>
</feature>